<dbReference type="EMBL" id="JBFOCI010000003">
    <property type="protein sequence ID" value="MEW9806670.1"/>
    <property type="molecule type" value="Genomic_DNA"/>
</dbReference>
<name>A0ABV3R001_9HYPH</name>
<comment type="caution">
    <text evidence="2">The sequence shown here is derived from an EMBL/GenBank/DDBJ whole genome shotgun (WGS) entry which is preliminary data.</text>
</comment>
<dbReference type="RefSeq" id="WP_367723802.1">
    <property type="nucleotide sequence ID" value="NZ_JBFOCI010000003.1"/>
</dbReference>
<keyword evidence="2" id="KW-0808">Transferase</keyword>
<protein>
    <submittedName>
        <fullName evidence="2">Polysaccharide pyruvyl transferase family protein</fullName>
        <ecNumber evidence="2">2.4.-.-</ecNumber>
    </submittedName>
</protein>
<proteinExistence type="predicted"/>
<gene>
    <name evidence="2" type="ORF">ABUE31_11805</name>
</gene>
<keyword evidence="3" id="KW-1185">Reference proteome</keyword>
<organism evidence="2 3">
    <name type="scientific">Mesorhizobium marinum</name>
    <dbReference type="NCBI Taxonomy" id="3228790"/>
    <lineage>
        <taxon>Bacteria</taxon>
        <taxon>Pseudomonadati</taxon>
        <taxon>Pseudomonadota</taxon>
        <taxon>Alphaproteobacteria</taxon>
        <taxon>Hyphomicrobiales</taxon>
        <taxon>Phyllobacteriaceae</taxon>
        <taxon>Mesorhizobium</taxon>
    </lineage>
</organism>
<evidence type="ECO:0000313" key="3">
    <source>
        <dbReference type="Proteomes" id="UP001556196"/>
    </source>
</evidence>
<reference evidence="2 3" key="1">
    <citation type="submission" date="2024-06" db="EMBL/GenBank/DDBJ databases">
        <authorList>
            <person name="Tuo L."/>
        </authorList>
    </citation>
    <scope>NUCLEOTIDE SEQUENCE [LARGE SCALE GENOMIC DNA]</scope>
    <source>
        <strain evidence="2 3">ZMM04-5</strain>
    </source>
</reference>
<accession>A0ABV3R001</accession>
<dbReference type="InterPro" id="IPR007345">
    <property type="entry name" value="Polysacch_pyruvyl_Trfase"/>
</dbReference>
<feature type="domain" description="Polysaccharide pyruvyl transferase" evidence="1">
    <location>
        <begin position="176"/>
        <end position="297"/>
    </location>
</feature>
<evidence type="ECO:0000313" key="2">
    <source>
        <dbReference type="EMBL" id="MEW9806670.1"/>
    </source>
</evidence>
<keyword evidence="2" id="KW-0328">Glycosyltransferase</keyword>
<dbReference type="EC" id="2.4.-.-" evidence="2"/>
<dbReference type="Proteomes" id="UP001556196">
    <property type="component" value="Unassembled WGS sequence"/>
</dbReference>
<dbReference type="Pfam" id="PF04230">
    <property type="entry name" value="PS_pyruv_trans"/>
    <property type="match status" value="1"/>
</dbReference>
<dbReference type="GO" id="GO:0016757">
    <property type="term" value="F:glycosyltransferase activity"/>
    <property type="evidence" value="ECO:0007669"/>
    <property type="project" value="UniProtKB-KW"/>
</dbReference>
<sequence>MATPLRPAAGGGASISMRLVNGAFLSKNRIRSAREHGLPDDDRQIDYLDSGVKCGTPMAPDDHEVSHMFGDRIAVIRALTPNIGDDMQTVAAARYVPKPAMLDRDRLDRVWRLSGKYRTIMNGWYMYRPESWPPSRAIDPLLVSMHLSNRVGRLSKQGLRTREHLLSGDNLAYFKHHAAKRAIGARDLSTLEALQKAGVEAYFSGCLTLTLQPRNLPRSDAVLAVDVAPEALAQIEKKSGVPIATLTHKIKTGMALGGRLRLIDELLASYETARVVVTSRLHVALPCLALGTPVFFVHKNLDDPRFGGLINLVHAAPVTDVAAGRFDYDLNAPPANADDWKPIAQKLRQTVEAFVGH</sequence>
<evidence type="ECO:0000259" key="1">
    <source>
        <dbReference type="Pfam" id="PF04230"/>
    </source>
</evidence>